<dbReference type="Pfam" id="PF01638">
    <property type="entry name" value="HxlR"/>
    <property type="match status" value="1"/>
</dbReference>
<organism evidence="5 6">
    <name type="scientific">Bosea lupini</name>
    <dbReference type="NCBI Taxonomy" id="1036779"/>
    <lineage>
        <taxon>Bacteria</taxon>
        <taxon>Pseudomonadati</taxon>
        <taxon>Pseudomonadota</taxon>
        <taxon>Alphaproteobacteria</taxon>
        <taxon>Hyphomicrobiales</taxon>
        <taxon>Boseaceae</taxon>
        <taxon>Bosea</taxon>
    </lineage>
</organism>
<dbReference type="AlphaFoldDB" id="A0A1H7RSE8"/>
<dbReference type="GO" id="GO:0003677">
    <property type="term" value="F:DNA binding"/>
    <property type="evidence" value="ECO:0007669"/>
    <property type="project" value="UniProtKB-KW"/>
</dbReference>
<dbReference type="EMBL" id="FOAN01000004">
    <property type="protein sequence ID" value="SEL63105.1"/>
    <property type="molecule type" value="Genomic_DNA"/>
</dbReference>
<dbReference type="Gene3D" id="1.10.10.10">
    <property type="entry name" value="Winged helix-like DNA-binding domain superfamily/Winged helix DNA-binding domain"/>
    <property type="match status" value="1"/>
</dbReference>
<dbReference type="OrthoDB" id="9800350at2"/>
<keyword evidence="1" id="KW-0805">Transcription regulation</keyword>
<protein>
    <submittedName>
        <fullName evidence="5">DNA-binding transcriptional regulator, HxlR family</fullName>
    </submittedName>
</protein>
<dbReference type="PANTHER" id="PTHR33204:SF37">
    <property type="entry name" value="HTH-TYPE TRANSCRIPTIONAL REGULATOR YODB"/>
    <property type="match status" value="1"/>
</dbReference>
<name>A0A1H7RSE8_9HYPH</name>
<accession>A0A1H7RSE8</accession>
<reference evidence="6" key="1">
    <citation type="submission" date="2016-10" db="EMBL/GenBank/DDBJ databases">
        <authorList>
            <person name="Varghese N."/>
            <person name="Submissions S."/>
        </authorList>
    </citation>
    <scope>NUCLEOTIDE SEQUENCE [LARGE SCALE GENOMIC DNA]</scope>
    <source>
        <strain evidence="6">LMG 26383,CCUG 61248,R- 45681</strain>
    </source>
</reference>
<dbReference type="STRING" id="1036779.SAMN04515666_104512"/>
<keyword evidence="2 5" id="KW-0238">DNA-binding</keyword>
<keyword evidence="6" id="KW-1185">Reference proteome</keyword>
<feature type="domain" description="HTH hxlR-type" evidence="4">
    <location>
        <begin position="12"/>
        <end position="110"/>
    </location>
</feature>
<dbReference type="PROSITE" id="PS51118">
    <property type="entry name" value="HTH_HXLR"/>
    <property type="match status" value="1"/>
</dbReference>
<dbReference type="Proteomes" id="UP000199664">
    <property type="component" value="Unassembled WGS sequence"/>
</dbReference>
<evidence type="ECO:0000313" key="5">
    <source>
        <dbReference type="EMBL" id="SEL63105.1"/>
    </source>
</evidence>
<sequence>MLHRPDAFNARCPTRQVLDRIGDKWAVLVLILLEQETLRFNELRRRIDSISQKMLSQTLKSLERDGLISRRAFPTVPVTVEYSLTPLGRTLAGTVAALTQWAEAHIGEVEEAQRRYDRGDIAA</sequence>
<evidence type="ECO:0000256" key="2">
    <source>
        <dbReference type="ARBA" id="ARBA00023125"/>
    </source>
</evidence>
<dbReference type="InterPro" id="IPR036388">
    <property type="entry name" value="WH-like_DNA-bd_sf"/>
</dbReference>
<evidence type="ECO:0000313" key="6">
    <source>
        <dbReference type="Proteomes" id="UP000199664"/>
    </source>
</evidence>
<dbReference type="PANTHER" id="PTHR33204">
    <property type="entry name" value="TRANSCRIPTIONAL REGULATOR, MARR FAMILY"/>
    <property type="match status" value="1"/>
</dbReference>
<dbReference type="InterPro" id="IPR002577">
    <property type="entry name" value="HTH_HxlR"/>
</dbReference>
<evidence type="ECO:0000256" key="1">
    <source>
        <dbReference type="ARBA" id="ARBA00023015"/>
    </source>
</evidence>
<keyword evidence="3" id="KW-0804">Transcription</keyword>
<evidence type="ECO:0000256" key="3">
    <source>
        <dbReference type="ARBA" id="ARBA00023163"/>
    </source>
</evidence>
<dbReference type="SUPFAM" id="SSF46785">
    <property type="entry name" value="Winged helix' DNA-binding domain"/>
    <property type="match status" value="1"/>
</dbReference>
<gene>
    <name evidence="5" type="ORF">SAMN04515666_104512</name>
</gene>
<dbReference type="InterPro" id="IPR036390">
    <property type="entry name" value="WH_DNA-bd_sf"/>
</dbReference>
<dbReference type="RefSeq" id="WP_091835870.1">
    <property type="nucleotide sequence ID" value="NZ_FOAN01000004.1"/>
</dbReference>
<proteinExistence type="predicted"/>
<evidence type="ECO:0000259" key="4">
    <source>
        <dbReference type="PROSITE" id="PS51118"/>
    </source>
</evidence>